<dbReference type="CDD" id="cd16917">
    <property type="entry name" value="HATPase_UhpB-NarQ-NarX-like"/>
    <property type="match status" value="1"/>
</dbReference>
<keyword evidence="5" id="KW-0902">Two-component regulatory system</keyword>
<dbReference type="AlphaFoldDB" id="A0A9D1S103"/>
<evidence type="ECO:0000256" key="3">
    <source>
        <dbReference type="ARBA" id="ARBA00022679"/>
    </source>
</evidence>
<evidence type="ECO:0000256" key="1">
    <source>
        <dbReference type="ARBA" id="ARBA00000085"/>
    </source>
</evidence>
<gene>
    <name evidence="8" type="ORF">H9871_02680</name>
</gene>
<dbReference type="InterPro" id="IPR050482">
    <property type="entry name" value="Sensor_HK_TwoCompSys"/>
</dbReference>
<dbReference type="PANTHER" id="PTHR24421">
    <property type="entry name" value="NITRATE/NITRITE SENSOR PROTEIN NARX-RELATED"/>
    <property type="match status" value="1"/>
</dbReference>
<dbReference type="InterPro" id="IPR036890">
    <property type="entry name" value="HATPase_C_sf"/>
</dbReference>
<accession>A0A9D1S103</accession>
<evidence type="ECO:0000256" key="2">
    <source>
        <dbReference type="ARBA" id="ARBA00012438"/>
    </source>
</evidence>
<evidence type="ECO:0000256" key="6">
    <source>
        <dbReference type="SAM" id="MobiDB-lite"/>
    </source>
</evidence>
<reference evidence="8" key="1">
    <citation type="journal article" date="2021" name="PeerJ">
        <title>Extensive microbial diversity within the chicken gut microbiome revealed by metagenomics and culture.</title>
        <authorList>
            <person name="Gilroy R."/>
            <person name="Ravi A."/>
            <person name="Getino M."/>
            <person name="Pursley I."/>
            <person name="Horton D.L."/>
            <person name="Alikhan N.F."/>
            <person name="Baker D."/>
            <person name="Gharbi K."/>
            <person name="Hall N."/>
            <person name="Watson M."/>
            <person name="Adriaenssens E.M."/>
            <person name="Foster-Nyarko E."/>
            <person name="Jarju S."/>
            <person name="Secka A."/>
            <person name="Antonio M."/>
            <person name="Oren A."/>
            <person name="Chaudhuri R.R."/>
            <person name="La Ragione R."/>
            <person name="Hildebrand F."/>
            <person name="Pallen M.J."/>
        </authorList>
    </citation>
    <scope>NUCLEOTIDE SEQUENCE</scope>
    <source>
        <strain evidence="8">ChiHejej3B27-3195</strain>
    </source>
</reference>
<comment type="catalytic activity">
    <reaction evidence="1">
        <text>ATP + protein L-histidine = ADP + protein N-phospho-L-histidine.</text>
        <dbReference type="EC" id="2.7.13.3"/>
    </reaction>
</comment>
<organism evidence="8 9">
    <name type="scientific">Candidatus Nesterenkonia stercoripullorum</name>
    <dbReference type="NCBI Taxonomy" id="2838701"/>
    <lineage>
        <taxon>Bacteria</taxon>
        <taxon>Bacillati</taxon>
        <taxon>Actinomycetota</taxon>
        <taxon>Actinomycetes</taxon>
        <taxon>Micrococcales</taxon>
        <taxon>Micrococcaceae</taxon>
        <taxon>Nesterenkonia</taxon>
    </lineage>
</organism>
<evidence type="ECO:0000256" key="5">
    <source>
        <dbReference type="ARBA" id="ARBA00023012"/>
    </source>
</evidence>
<feature type="non-terminal residue" evidence="8">
    <location>
        <position position="1"/>
    </location>
</feature>
<dbReference type="GO" id="GO:0004673">
    <property type="term" value="F:protein histidine kinase activity"/>
    <property type="evidence" value="ECO:0007669"/>
    <property type="project" value="UniProtKB-EC"/>
</dbReference>
<dbReference type="Pfam" id="PF02518">
    <property type="entry name" value="HATPase_c"/>
    <property type="match status" value="1"/>
</dbReference>
<dbReference type="PANTHER" id="PTHR24421:SF10">
    <property type="entry name" value="NITRATE_NITRITE SENSOR PROTEIN NARQ"/>
    <property type="match status" value="1"/>
</dbReference>
<reference evidence="8" key="2">
    <citation type="submission" date="2021-04" db="EMBL/GenBank/DDBJ databases">
        <authorList>
            <person name="Gilroy R."/>
        </authorList>
    </citation>
    <scope>NUCLEOTIDE SEQUENCE</scope>
    <source>
        <strain evidence="8">ChiHejej3B27-3195</strain>
    </source>
</reference>
<dbReference type="SUPFAM" id="SSF55874">
    <property type="entry name" value="ATPase domain of HSP90 chaperone/DNA topoisomerase II/histidine kinase"/>
    <property type="match status" value="1"/>
</dbReference>
<dbReference type="InterPro" id="IPR003594">
    <property type="entry name" value="HATPase_dom"/>
</dbReference>
<sequence>VRPAPGLHELPQLLDDVRAAGVDVRAEVGSAEPSAAEPSAAEPSAAQPSPAGTGIAEPGARADSTQGLKEKLGGLPQLPEGMGLAVYRIIQEALTNTIKHGGGNVSSLVRLWIESDPSPRLMLDVSDTGAGARAVTEGAGSGLLGMQERAALYGGSVSAQPHARGFTVTAEFPL</sequence>
<feature type="compositionally biased region" description="Low complexity" evidence="6">
    <location>
        <begin position="30"/>
        <end position="51"/>
    </location>
</feature>
<feature type="domain" description="Histidine kinase/HSP90-like ATPase" evidence="7">
    <location>
        <begin position="81"/>
        <end position="174"/>
    </location>
</feature>
<proteinExistence type="predicted"/>
<evidence type="ECO:0000313" key="9">
    <source>
        <dbReference type="Proteomes" id="UP000824151"/>
    </source>
</evidence>
<evidence type="ECO:0000256" key="4">
    <source>
        <dbReference type="ARBA" id="ARBA00022777"/>
    </source>
</evidence>
<feature type="region of interest" description="Disordered" evidence="6">
    <location>
        <begin position="24"/>
        <end position="63"/>
    </location>
</feature>
<keyword evidence="4" id="KW-0418">Kinase</keyword>
<evidence type="ECO:0000259" key="7">
    <source>
        <dbReference type="SMART" id="SM00387"/>
    </source>
</evidence>
<protein>
    <recommendedName>
        <fullName evidence="2">histidine kinase</fullName>
        <ecNumber evidence="2">2.7.13.3</ecNumber>
    </recommendedName>
</protein>
<dbReference type="EMBL" id="DXGD01000100">
    <property type="protein sequence ID" value="HIW99027.1"/>
    <property type="molecule type" value="Genomic_DNA"/>
</dbReference>
<dbReference type="GO" id="GO:0000160">
    <property type="term" value="P:phosphorelay signal transduction system"/>
    <property type="evidence" value="ECO:0007669"/>
    <property type="project" value="UniProtKB-KW"/>
</dbReference>
<dbReference type="Proteomes" id="UP000824151">
    <property type="component" value="Unassembled WGS sequence"/>
</dbReference>
<keyword evidence="3" id="KW-0808">Transferase</keyword>
<dbReference type="EC" id="2.7.13.3" evidence="2"/>
<dbReference type="SMART" id="SM00387">
    <property type="entry name" value="HATPase_c"/>
    <property type="match status" value="1"/>
</dbReference>
<evidence type="ECO:0000313" key="8">
    <source>
        <dbReference type="EMBL" id="HIW99027.1"/>
    </source>
</evidence>
<name>A0A9D1S103_9MICC</name>
<dbReference type="Gene3D" id="3.30.565.10">
    <property type="entry name" value="Histidine kinase-like ATPase, C-terminal domain"/>
    <property type="match status" value="1"/>
</dbReference>
<comment type="caution">
    <text evidence="8">The sequence shown here is derived from an EMBL/GenBank/DDBJ whole genome shotgun (WGS) entry which is preliminary data.</text>
</comment>